<dbReference type="Proteomes" id="UP000225433">
    <property type="component" value="Unassembled WGS sequence"/>
</dbReference>
<reference evidence="3 5" key="2">
    <citation type="journal article" date="2017" name="Nat. Microbiol.">
        <title>Natural product diversity associated with the nematode symbionts Photorhabdus and Xenorhabdus.</title>
        <authorList>
            <person name="Tobias N.J."/>
            <person name="Wolff H."/>
            <person name="Djahanschiri B."/>
            <person name="Grundmann F."/>
            <person name="Kronenwerth M."/>
            <person name="Shi Y.M."/>
            <person name="Simonyi S."/>
            <person name="Grun P."/>
            <person name="Shapiro-Ilan D."/>
            <person name="Pidot S.J."/>
            <person name="Stinear T.P."/>
            <person name="Ebersberger I."/>
            <person name="Bode H.B."/>
        </authorList>
    </citation>
    <scope>NUCLEOTIDE SEQUENCE [LARGE SCALE GENOMIC DNA]</scope>
    <source>
        <strain evidence="3 5">DSM 17903</strain>
    </source>
</reference>
<feature type="signal peptide" evidence="1">
    <location>
        <begin position="1"/>
        <end position="21"/>
    </location>
</feature>
<protein>
    <recommendedName>
        <fullName evidence="6">Peptidase M10 metallopeptidase domain-containing protein</fullName>
    </recommendedName>
</protein>
<accession>A0A2G0QDV4</accession>
<evidence type="ECO:0000313" key="2">
    <source>
        <dbReference type="EMBL" id="AOM41484.1"/>
    </source>
</evidence>
<name>A0A2G0QDV4_XENHO</name>
<evidence type="ECO:0000313" key="4">
    <source>
        <dbReference type="Proteomes" id="UP000094600"/>
    </source>
</evidence>
<feature type="chain" id="PRO_5013934725" description="Peptidase M10 metallopeptidase domain-containing protein" evidence="1">
    <location>
        <begin position="22"/>
        <end position="330"/>
    </location>
</feature>
<dbReference type="AlphaFoldDB" id="A0A2G0QDV4"/>
<gene>
    <name evidence="2" type="ORF">A9255_13405</name>
    <name evidence="3" type="ORF">Xhom_00382</name>
</gene>
<sequence>MKLIKKIFIFILLITTAQAIAQTEPPDPAYTHIAFLLSRDKQNMYSAVSSYGGHIGYTLDNPQMEITYEIQGHSISIPLTPLVEAAAAYWNRQLGEHGLTIEQNSGSRQPNFIIRFVPPNMVNNVLYSDGDVAEVRTALTFEANSVCLDYYRQRYPSVFNSAGIFLRQHIPIDNTWLNMLRGIFGSNNRKVLLGNLLYTIILHEFGHAVGLSHPDNADRSFYPNPERGAHIYRNAIGVSNFENMLASPQPALMHSDQLQFLSDLHEQRGEFLTRNMIGLSDNENSWIQDMVNCHNLQRTVRFVNSLNCHKFQIIYPLANAMMPIYQTLFL</sequence>
<evidence type="ECO:0000256" key="1">
    <source>
        <dbReference type="SAM" id="SignalP"/>
    </source>
</evidence>
<dbReference type="SUPFAM" id="SSF55486">
    <property type="entry name" value="Metalloproteases ('zincins'), catalytic domain"/>
    <property type="match status" value="1"/>
</dbReference>
<reference evidence="2 4" key="1">
    <citation type="submission" date="2016-06" db="EMBL/GenBank/DDBJ databases">
        <title>Bacterial characters and pathogenicity of Xenorhabdus hominickii from an entomopathogenic nematode, Steinernema monticolum.</title>
        <authorList>
            <person name="Park Y."/>
            <person name="Kim Y."/>
        </authorList>
    </citation>
    <scope>NUCLEOTIDE SEQUENCE [LARGE SCALE GENOMIC DNA]</scope>
    <source>
        <strain evidence="2 4">ANU1</strain>
    </source>
</reference>
<dbReference type="EMBL" id="CP016176">
    <property type="protein sequence ID" value="AOM41484.1"/>
    <property type="molecule type" value="Genomic_DNA"/>
</dbReference>
<evidence type="ECO:0008006" key="6">
    <source>
        <dbReference type="Google" id="ProtNLM"/>
    </source>
</evidence>
<dbReference type="RefSeq" id="WP_069317160.1">
    <property type="nucleotide sequence ID" value="NZ_CAWNQJ010000001.1"/>
</dbReference>
<dbReference type="GO" id="GO:0008237">
    <property type="term" value="F:metallopeptidase activity"/>
    <property type="evidence" value="ECO:0007669"/>
    <property type="project" value="InterPro"/>
</dbReference>
<dbReference type="OrthoDB" id="6441916at2"/>
<dbReference type="EMBL" id="NJAI01000001">
    <property type="protein sequence ID" value="PHM57415.1"/>
    <property type="molecule type" value="Genomic_DNA"/>
</dbReference>
<dbReference type="Proteomes" id="UP000094600">
    <property type="component" value="Chromosome"/>
</dbReference>
<dbReference type="InterPro" id="IPR024079">
    <property type="entry name" value="MetalloPept_cat_dom_sf"/>
</dbReference>
<evidence type="ECO:0000313" key="3">
    <source>
        <dbReference type="EMBL" id="PHM57415.1"/>
    </source>
</evidence>
<dbReference type="KEGG" id="xho:A9255_13405"/>
<proteinExistence type="predicted"/>
<keyword evidence="1" id="KW-0732">Signal</keyword>
<organism evidence="3 5">
    <name type="scientific">Xenorhabdus hominickii</name>
    <dbReference type="NCBI Taxonomy" id="351679"/>
    <lineage>
        <taxon>Bacteria</taxon>
        <taxon>Pseudomonadati</taxon>
        <taxon>Pseudomonadota</taxon>
        <taxon>Gammaproteobacteria</taxon>
        <taxon>Enterobacterales</taxon>
        <taxon>Morganellaceae</taxon>
        <taxon>Xenorhabdus</taxon>
    </lineage>
</organism>
<keyword evidence="4" id="KW-1185">Reference proteome</keyword>
<evidence type="ECO:0000313" key="5">
    <source>
        <dbReference type="Proteomes" id="UP000225433"/>
    </source>
</evidence>
<dbReference type="Gene3D" id="3.40.390.10">
    <property type="entry name" value="Collagenase (Catalytic Domain)"/>
    <property type="match status" value="1"/>
</dbReference>